<evidence type="ECO:0000256" key="2">
    <source>
        <dbReference type="ARBA" id="ARBA00022448"/>
    </source>
</evidence>
<proteinExistence type="inferred from homology"/>
<keyword evidence="2" id="KW-0813">Transport</keyword>
<dbReference type="Proteomes" id="UP000053593">
    <property type="component" value="Unassembled WGS sequence"/>
</dbReference>
<comment type="similarity">
    <text evidence="1">Belongs to the MOG1 family.</text>
</comment>
<gene>
    <name evidence="4" type="ORF">GYMLUDRAFT_44129</name>
</gene>
<dbReference type="SUPFAM" id="SSF55724">
    <property type="entry name" value="Mog1p/PsbP-like"/>
    <property type="match status" value="1"/>
</dbReference>
<keyword evidence="3" id="KW-0653">Protein transport</keyword>
<reference evidence="4 5" key="1">
    <citation type="submission" date="2014-04" db="EMBL/GenBank/DDBJ databases">
        <title>Evolutionary Origins and Diversification of the Mycorrhizal Mutualists.</title>
        <authorList>
            <consortium name="DOE Joint Genome Institute"/>
            <consortium name="Mycorrhizal Genomics Consortium"/>
            <person name="Kohler A."/>
            <person name="Kuo A."/>
            <person name="Nagy L.G."/>
            <person name="Floudas D."/>
            <person name="Copeland A."/>
            <person name="Barry K.W."/>
            <person name="Cichocki N."/>
            <person name="Veneault-Fourrey C."/>
            <person name="LaButti K."/>
            <person name="Lindquist E.A."/>
            <person name="Lipzen A."/>
            <person name="Lundell T."/>
            <person name="Morin E."/>
            <person name="Murat C."/>
            <person name="Riley R."/>
            <person name="Ohm R."/>
            <person name="Sun H."/>
            <person name="Tunlid A."/>
            <person name="Henrissat B."/>
            <person name="Grigoriev I.V."/>
            <person name="Hibbett D.S."/>
            <person name="Martin F."/>
        </authorList>
    </citation>
    <scope>NUCLEOTIDE SEQUENCE [LARGE SCALE GENOMIC DNA]</scope>
    <source>
        <strain evidence="4 5">FD-317 M1</strain>
    </source>
</reference>
<accession>A0A0D0CUX0</accession>
<protein>
    <submittedName>
        <fullName evidence="4">Unplaced genomic scaffold GYMLUscaffold_30, whole genome shotgun sequence</fullName>
    </submittedName>
</protein>
<evidence type="ECO:0000256" key="1">
    <source>
        <dbReference type="ARBA" id="ARBA00010307"/>
    </source>
</evidence>
<evidence type="ECO:0000313" key="5">
    <source>
        <dbReference type="Proteomes" id="UP000053593"/>
    </source>
</evidence>
<dbReference type="Gene3D" id="3.40.1000.10">
    <property type="entry name" value="Mog1/PsbP, alpha/beta/alpha sandwich"/>
    <property type="match status" value="1"/>
</dbReference>
<dbReference type="GO" id="GO:0005634">
    <property type="term" value="C:nucleus"/>
    <property type="evidence" value="ECO:0007669"/>
    <property type="project" value="TreeGrafter"/>
</dbReference>
<keyword evidence="5" id="KW-1185">Reference proteome</keyword>
<dbReference type="GO" id="GO:0005085">
    <property type="term" value="F:guanyl-nucleotide exchange factor activity"/>
    <property type="evidence" value="ECO:0007669"/>
    <property type="project" value="TreeGrafter"/>
</dbReference>
<dbReference type="PANTHER" id="PTHR15837:SF0">
    <property type="entry name" value="RAN GUANINE NUCLEOTIDE RELEASE FACTOR"/>
    <property type="match status" value="1"/>
</dbReference>
<dbReference type="PANTHER" id="PTHR15837">
    <property type="entry name" value="RAN GUANINE NUCLEOTIDE RELEASE FACTOR"/>
    <property type="match status" value="1"/>
</dbReference>
<evidence type="ECO:0000313" key="4">
    <source>
        <dbReference type="EMBL" id="KIK59693.1"/>
    </source>
</evidence>
<dbReference type="InterPro" id="IPR007681">
    <property type="entry name" value="Mog1"/>
</dbReference>
<dbReference type="Pfam" id="PF04603">
    <property type="entry name" value="Mog1"/>
    <property type="match status" value="1"/>
</dbReference>
<dbReference type="InterPro" id="IPR016123">
    <property type="entry name" value="Mog1/PsbP_a/b/a-sand"/>
</dbReference>
<name>A0A0D0CUX0_9AGAR</name>
<sequence length="178" mass="19599">MSTQTLSLFGGAITATAPSELIDASDLRQIPDTQEVFLFPESSISIIVEILQRVESSENSDAVKFHFSSLAHDNDAESSQVVSVDVNPNDRGDPTPSAVVLSGIQHIRKFNRTALDEVRILMSLYRVVEKGIDLIVTFNVPIVSEDGGAVDENKFEVVQNQFNVFIRSLRIGDFNLFA</sequence>
<evidence type="ECO:0000256" key="3">
    <source>
        <dbReference type="ARBA" id="ARBA00022927"/>
    </source>
</evidence>
<dbReference type="HOGENOM" id="CLU_081345_1_2_1"/>
<organism evidence="4 5">
    <name type="scientific">Collybiopsis luxurians FD-317 M1</name>
    <dbReference type="NCBI Taxonomy" id="944289"/>
    <lineage>
        <taxon>Eukaryota</taxon>
        <taxon>Fungi</taxon>
        <taxon>Dikarya</taxon>
        <taxon>Basidiomycota</taxon>
        <taxon>Agaricomycotina</taxon>
        <taxon>Agaricomycetes</taxon>
        <taxon>Agaricomycetidae</taxon>
        <taxon>Agaricales</taxon>
        <taxon>Marasmiineae</taxon>
        <taxon>Omphalotaceae</taxon>
        <taxon>Collybiopsis</taxon>
        <taxon>Collybiopsis luxurians</taxon>
    </lineage>
</organism>
<dbReference type="GO" id="GO:0006606">
    <property type="term" value="P:protein import into nucleus"/>
    <property type="evidence" value="ECO:0007669"/>
    <property type="project" value="TreeGrafter"/>
</dbReference>
<dbReference type="GO" id="GO:0031267">
    <property type="term" value="F:small GTPase binding"/>
    <property type="evidence" value="ECO:0007669"/>
    <property type="project" value="TreeGrafter"/>
</dbReference>
<dbReference type="EMBL" id="KN834778">
    <property type="protein sequence ID" value="KIK59693.1"/>
    <property type="molecule type" value="Genomic_DNA"/>
</dbReference>
<dbReference type="OrthoDB" id="10255285at2759"/>
<dbReference type="AlphaFoldDB" id="A0A0D0CUX0"/>